<proteinExistence type="predicted"/>
<reference evidence="1 2" key="1">
    <citation type="submission" date="2024-07" db="EMBL/GenBank/DDBJ databases">
        <title>Section-level genome sequencing and comparative genomics of Aspergillus sections Usti and Cavernicolus.</title>
        <authorList>
            <consortium name="Lawrence Berkeley National Laboratory"/>
            <person name="Nybo J.L."/>
            <person name="Vesth T.C."/>
            <person name="Theobald S."/>
            <person name="Frisvad J.C."/>
            <person name="Larsen T.O."/>
            <person name="Kjaerboelling I."/>
            <person name="Rothschild-Mancinelli K."/>
            <person name="Lyhne E.K."/>
            <person name="Kogle M.E."/>
            <person name="Barry K."/>
            <person name="Clum A."/>
            <person name="Na H."/>
            <person name="Ledsgaard L."/>
            <person name="Lin J."/>
            <person name="Lipzen A."/>
            <person name="Kuo A."/>
            <person name="Riley R."/>
            <person name="Mondo S."/>
            <person name="LaButti K."/>
            <person name="Haridas S."/>
            <person name="Pangalinan J."/>
            <person name="Salamov A.A."/>
            <person name="Simmons B.A."/>
            <person name="Magnuson J.K."/>
            <person name="Chen J."/>
            <person name="Drula E."/>
            <person name="Henrissat B."/>
            <person name="Wiebenga A."/>
            <person name="Lubbers R.J."/>
            <person name="Gomes A.C."/>
            <person name="Makela M.R."/>
            <person name="Stajich J."/>
            <person name="Grigoriev I.V."/>
            <person name="Mortensen U.H."/>
            <person name="De vries R.P."/>
            <person name="Baker S.E."/>
            <person name="Andersen M.R."/>
        </authorList>
    </citation>
    <scope>NUCLEOTIDE SEQUENCE [LARGE SCALE GENOMIC DNA]</scope>
    <source>
        <strain evidence="1 2">CBS 600.67</strain>
    </source>
</reference>
<dbReference type="PANTHER" id="PTHR36091">
    <property type="entry name" value="ALTERED INHERITANCE OF MITOCHONDRIA PROTEIN 9, MITOCHONDRIAL"/>
    <property type="match status" value="1"/>
</dbReference>
<dbReference type="PANTHER" id="PTHR36091:SF1">
    <property type="entry name" value="ALTERED INHERITANCE OF MITOCHONDRIA PROTEIN 9, MITOCHONDRIAL"/>
    <property type="match status" value="1"/>
</dbReference>
<organism evidence="1 2">
    <name type="scientific">Aspergillus cavernicola</name>
    <dbReference type="NCBI Taxonomy" id="176166"/>
    <lineage>
        <taxon>Eukaryota</taxon>
        <taxon>Fungi</taxon>
        <taxon>Dikarya</taxon>
        <taxon>Ascomycota</taxon>
        <taxon>Pezizomycotina</taxon>
        <taxon>Eurotiomycetes</taxon>
        <taxon>Eurotiomycetidae</taxon>
        <taxon>Eurotiales</taxon>
        <taxon>Aspergillaceae</taxon>
        <taxon>Aspergillus</taxon>
        <taxon>Aspergillus subgen. Nidulantes</taxon>
    </lineage>
</organism>
<dbReference type="EMBL" id="JBFXLS010000051">
    <property type="protein sequence ID" value="KAL2823552.1"/>
    <property type="molecule type" value="Genomic_DNA"/>
</dbReference>
<dbReference type="InterPro" id="IPR051035">
    <property type="entry name" value="Mito_inheritance_9"/>
</dbReference>
<accession>A0ABR4I738</accession>
<protein>
    <submittedName>
        <fullName evidence="1">Uncharacterized protein</fullName>
    </submittedName>
</protein>
<comment type="caution">
    <text evidence="1">The sequence shown here is derived from an EMBL/GenBank/DDBJ whole genome shotgun (WGS) entry which is preliminary data.</text>
</comment>
<gene>
    <name evidence="1" type="ORF">BDW59DRAFT_173380</name>
</gene>
<evidence type="ECO:0000313" key="1">
    <source>
        <dbReference type="EMBL" id="KAL2823552.1"/>
    </source>
</evidence>
<sequence>MPIFPRSVNRIHSPFPILSREARRLPFSGRHYSSQSSRPQMANMFGNPQDFFRYTRERPYNKTFKLTTGNGKAVVARVPNPNAGPAFLTTVSEVVTIDFDTVTIQHKLLSLEFSEYGCLFYRKDASPGPMVGTTFRSKGRGDMDIDRGSYILGSFLWHSDLHTPNIFVDETGRHPHFLDYNGDLILQLPESFKQLDDDTQTATYTAERNPNLTRVFQYANSKTMTDPIRCVVNTWDGDILPLQGSLIRVQKKWDLLGHPGKCLINFSPEEIRKHHEDGEGWNEVQDVWDAVSGTMSRDGWTSIATYDQAISIFSQIQAKAPRSSNDV</sequence>
<name>A0ABR4I738_9EURO</name>
<evidence type="ECO:0000313" key="2">
    <source>
        <dbReference type="Proteomes" id="UP001610335"/>
    </source>
</evidence>
<keyword evidence="2" id="KW-1185">Reference proteome</keyword>
<dbReference type="Proteomes" id="UP001610335">
    <property type="component" value="Unassembled WGS sequence"/>
</dbReference>